<dbReference type="InterPro" id="IPR036236">
    <property type="entry name" value="Znf_C2H2_sf"/>
</dbReference>
<dbReference type="GO" id="GO:0008270">
    <property type="term" value="F:zinc ion binding"/>
    <property type="evidence" value="ECO:0007669"/>
    <property type="project" value="UniProtKB-KW"/>
</dbReference>
<keyword evidence="1" id="KW-0479">Metal-binding</keyword>
<feature type="domain" description="C2H2-type" evidence="3">
    <location>
        <begin position="161"/>
        <end position="188"/>
    </location>
</feature>
<dbReference type="Gene3D" id="3.30.160.60">
    <property type="entry name" value="Classic Zinc Finger"/>
    <property type="match status" value="1"/>
</dbReference>
<evidence type="ECO:0000313" key="5">
    <source>
        <dbReference type="Proteomes" id="UP001066276"/>
    </source>
</evidence>
<gene>
    <name evidence="4" type="ORF">NDU88_007739</name>
</gene>
<comment type="caution">
    <text evidence="4">The sequence shown here is derived from an EMBL/GenBank/DDBJ whole genome shotgun (WGS) entry which is preliminary data.</text>
</comment>
<organism evidence="4 5">
    <name type="scientific">Pleurodeles waltl</name>
    <name type="common">Iberian ribbed newt</name>
    <dbReference type="NCBI Taxonomy" id="8319"/>
    <lineage>
        <taxon>Eukaryota</taxon>
        <taxon>Metazoa</taxon>
        <taxon>Chordata</taxon>
        <taxon>Craniata</taxon>
        <taxon>Vertebrata</taxon>
        <taxon>Euteleostomi</taxon>
        <taxon>Amphibia</taxon>
        <taxon>Batrachia</taxon>
        <taxon>Caudata</taxon>
        <taxon>Salamandroidea</taxon>
        <taxon>Salamandridae</taxon>
        <taxon>Pleurodelinae</taxon>
        <taxon>Pleurodeles</taxon>
    </lineage>
</organism>
<feature type="region of interest" description="Disordered" evidence="2">
    <location>
        <begin position="1"/>
        <end position="20"/>
    </location>
</feature>
<dbReference type="EMBL" id="JANPWB010000008">
    <property type="protein sequence ID" value="KAJ1167347.1"/>
    <property type="molecule type" value="Genomic_DNA"/>
</dbReference>
<reference evidence="4" key="1">
    <citation type="journal article" date="2022" name="bioRxiv">
        <title>Sequencing and chromosome-scale assembly of the giantPleurodeles waltlgenome.</title>
        <authorList>
            <person name="Brown T."/>
            <person name="Elewa A."/>
            <person name="Iarovenko S."/>
            <person name="Subramanian E."/>
            <person name="Araus A.J."/>
            <person name="Petzold A."/>
            <person name="Susuki M."/>
            <person name="Suzuki K.-i.T."/>
            <person name="Hayashi T."/>
            <person name="Toyoda A."/>
            <person name="Oliveira C."/>
            <person name="Osipova E."/>
            <person name="Leigh N.D."/>
            <person name="Simon A."/>
            <person name="Yun M.H."/>
        </authorList>
    </citation>
    <scope>NUCLEOTIDE SEQUENCE</scope>
    <source>
        <strain evidence="4">20211129_DDA</strain>
        <tissue evidence="4">Liver</tissue>
    </source>
</reference>
<accession>A0AAV7ST59</accession>
<dbReference type="PROSITE" id="PS00028">
    <property type="entry name" value="ZINC_FINGER_C2H2_1"/>
    <property type="match status" value="1"/>
</dbReference>
<dbReference type="SUPFAM" id="SSF57667">
    <property type="entry name" value="beta-beta-alpha zinc fingers"/>
    <property type="match status" value="1"/>
</dbReference>
<dbReference type="AlphaFoldDB" id="A0AAV7ST59"/>
<keyword evidence="1" id="KW-0863">Zinc-finger</keyword>
<dbReference type="PROSITE" id="PS50157">
    <property type="entry name" value="ZINC_FINGER_C2H2_2"/>
    <property type="match status" value="1"/>
</dbReference>
<protein>
    <recommendedName>
        <fullName evidence="3">C2H2-type domain-containing protein</fullName>
    </recommendedName>
</protein>
<keyword evidence="5" id="KW-1185">Reference proteome</keyword>
<keyword evidence="1" id="KW-0862">Zinc</keyword>
<evidence type="ECO:0000313" key="4">
    <source>
        <dbReference type="EMBL" id="KAJ1167347.1"/>
    </source>
</evidence>
<dbReference type="Proteomes" id="UP001066276">
    <property type="component" value="Chromosome 4_2"/>
</dbReference>
<name>A0AAV7ST59_PLEWA</name>
<evidence type="ECO:0000256" key="2">
    <source>
        <dbReference type="SAM" id="MobiDB-lite"/>
    </source>
</evidence>
<evidence type="ECO:0000259" key="3">
    <source>
        <dbReference type="PROSITE" id="PS50157"/>
    </source>
</evidence>
<evidence type="ECO:0000256" key="1">
    <source>
        <dbReference type="PROSITE-ProRule" id="PRU00042"/>
    </source>
</evidence>
<proteinExistence type="predicted"/>
<dbReference type="InterPro" id="IPR013087">
    <property type="entry name" value="Znf_C2H2_type"/>
</dbReference>
<sequence length="258" mass="29118">MPASIKEEKVTLPVAHEESEKRQIIACSTGNETTAALTSVSVKAEEETLPAASQDHEKAPDIPCPTAMADFKHTTSSSNIDEREDSSVHSLDPKKIRSINSLIARDCIVPCTSWATAPGRFRSATYSWPPSLRPNDCCCGTLKLNLFNIHQSKNGEMKDFHICSECKMKFTHKSFLKRHQETHRSQKIFACTEFIFTLLIPLGSDELDHCGWHATQIEEERTTARYLVLFRSPPALLSSTVLIHFICFKDFVHHCWSR</sequence>